<organism evidence="2 3">
    <name type="scientific">Clostridium chromiireducens</name>
    <dbReference type="NCBI Taxonomy" id="225345"/>
    <lineage>
        <taxon>Bacteria</taxon>
        <taxon>Bacillati</taxon>
        <taxon>Bacillota</taxon>
        <taxon>Clostridia</taxon>
        <taxon>Eubacteriales</taxon>
        <taxon>Clostridiaceae</taxon>
        <taxon>Clostridium</taxon>
    </lineage>
</organism>
<feature type="transmembrane region" description="Helical" evidence="1">
    <location>
        <begin position="116"/>
        <end position="143"/>
    </location>
</feature>
<evidence type="ECO:0008006" key="4">
    <source>
        <dbReference type="Google" id="ProtNLM"/>
    </source>
</evidence>
<feature type="transmembrane region" description="Helical" evidence="1">
    <location>
        <begin position="294"/>
        <end position="312"/>
    </location>
</feature>
<protein>
    <recommendedName>
        <fullName evidence="4">Glycosyltransferase RgtA/B/C/D-like domain-containing protein</fullName>
    </recommendedName>
</protein>
<accession>A0A399ISV3</accession>
<keyword evidence="1" id="KW-0472">Membrane</keyword>
<feature type="transmembrane region" description="Helical" evidence="1">
    <location>
        <begin position="81"/>
        <end position="104"/>
    </location>
</feature>
<dbReference type="RefSeq" id="WP_119365520.1">
    <property type="nucleotide sequence ID" value="NZ_QXDJ01000001.1"/>
</dbReference>
<feature type="transmembrane region" description="Helical" evidence="1">
    <location>
        <begin position="12"/>
        <end position="30"/>
    </location>
</feature>
<feature type="transmembrane region" description="Helical" evidence="1">
    <location>
        <begin position="356"/>
        <end position="380"/>
    </location>
</feature>
<feature type="transmembrane region" description="Helical" evidence="1">
    <location>
        <begin position="201"/>
        <end position="219"/>
    </location>
</feature>
<feature type="transmembrane region" description="Helical" evidence="1">
    <location>
        <begin position="264"/>
        <end position="287"/>
    </location>
</feature>
<comment type="caution">
    <text evidence="2">The sequence shown here is derived from an EMBL/GenBank/DDBJ whole genome shotgun (WGS) entry which is preliminary data.</text>
</comment>
<dbReference type="AlphaFoldDB" id="A0A399ISV3"/>
<dbReference type="Proteomes" id="UP000265930">
    <property type="component" value="Unassembled WGS sequence"/>
</dbReference>
<keyword evidence="1" id="KW-0812">Transmembrane</keyword>
<feature type="transmembrane region" description="Helical" evidence="1">
    <location>
        <begin position="318"/>
        <end position="335"/>
    </location>
</feature>
<keyword evidence="1" id="KW-1133">Transmembrane helix</keyword>
<sequence length="542" mass="62952">MNNKRINKYIPEILALILYMVCMIIIMYFHEPWFDEAQAWLIARDASLKEILFVLPHYEGHPPIWHLVLLPFAKLGAPFEFSIKLVSLTFCSIAMGLFIFKAPFKRIVKLTIPFTYFFFYQYGVISRPYCILMLGFILCSMFYRTKDVKPFKFIISLGILCSASAYGIILSAGIAIAWLIEIFYKDFSINSIKKFCYDKRFFALLILLILNLMLVISIIPKPDTYAVANVVKNNDYINRFIYMFFVLPGDATYLDICNYFTTKLALNIDAAIGIAGSGIISFLLIAFTKRNNKLLVLLLPYSFIGVFSTFVYFNPHHVGIITEFFLFIVWICHEEKKEKNINFQFLNKLIREESDIRLLNGIPAAFFGIIICISVIWTIMSSVNEIYVPYGLGRDLETFIKENNLDKYNIMAQWKQYTNNETKKIVVDTNLIGGTDALPYFDKNIYYDLNNNIPNKCFVTHMVANNDENIEEWKKVGFPDVIIGSPDLRIVFGNSLSYKDYVCVHDAKGNYIWKWGVTDYDYLVYIRKDIIDRFPNLKEIKP</sequence>
<feature type="transmembrane region" description="Helical" evidence="1">
    <location>
        <begin position="155"/>
        <end position="180"/>
    </location>
</feature>
<name>A0A399ISV3_9CLOT</name>
<reference evidence="2 3" key="1">
    <citation type="submission" date="2018-08" db="EMBL/GenBank/DDBJ databases">
        <title>Genome of Clostridium chromiireducens C1, DSM12136.</title>
        <authorList>
            <person name="Xing M."/>
            <person name="Wei Y."/>
            <person name="Ang E.L."/>
            <person name="Zhao H."/>
            <person name="Zhang Y."/>
        </authorList>
    </citation>
    <scope>NUCLEOTIDE SEQUENCE [LARGE SCALE GENOMIC DNA]</scope>
    <source>
        <strain evidence="2 3">C1</strain>
    </source>
</reference>
<evidence type="ECO:0000313" key="2">
    <source>
        <dbReference type="EMBL" id="RII36121.1"/>
    </source>
</evidence>
<gene>
    <name evidence="2" type="ORF">D2A34_01740</name>
</gene>
<dbReference type="EMBL" id="QXDJ01000001">
    <property type="protein sequence ID" value="RII36121.1"/>
    <property type="molecule type" value="Genomic_DNA"/>
</dbReference>
<proteinExistence type="predicted"/>
<evidence type="ECO:0000313" key="3">
    <source>
        <dbReference type="Proteomes" id="UP000265930"/>
    </source>
</evidence>
<evidence type="ECO:0000256" key="1">
    <source>
        <dbReference type="SAM" id="Phobius"/>
    </source>
</evidence>